<organism evidence="1 2">
    <name type="scientific">Hibiscus sabdariffa</name>
    <name type="common">roselle</name>
    <dbReference type="NCBI Taxonomy" id="183260"/>
    <lineage>
        <taxon>Eukaryota</taxon>
        <taxon>Viridiplantae</taxon>
        <taxon>Streptophyta</taxon>
        <taxon>Embryophyta</taxon>
        <taxon>Tracheophyta</taxon>
        <taxon>Spermatophyta</taxon>
        <taxon>Magnoliopsida</taxon>
        <taxon>eudicotyledons</taxon>
        <taxon>Gunneridae</taxon>
        <taxon>Pentapetalae</taxon>
        <taxon>rosids</taxon>
        <taxon>malvids</taxon>
        <taxon>Malvales</taxon>
        <taxon>Malvaceae</taxon>
        <taxon>Malvoideae</taxon>
        <taxon>Hibiscus</taxon>
    </lineage>
</organism>
<protein>
    <submittedName>
        <fullName evidence="1">Uncharacterized protein</fullName>
    </submittedName>
</protein>
<evidence type="ECO:0000313" key="2">
    <source>
        <dbReference type="Proteomes" id="UP001472677"/>
    </source>
</evidence>
<proteinExistence type="predicted"/>
<name>A0ABR2BY68_9ROSI</name>
<reference evidence="1 2" key="1">
    <citation type="journal article" date="2024" name="G3 (Bethesda)">
        <title>Genome assembly of Hibiscus sabdariffa L. provides insights into metabolisms of medicinal natural products.</title>
        <authorList>
            <person name="Kim T."/>
        </authorList>
    </citation>
    <scope>NUCLEOTIDE SEQUENCE [LARGE SCALE GENOMIC DNA]</scope>
    <source>
        <strain evidence="1">TK-2024</strain>
        <tissue evidence="1">Old leaves</tissue>
    </source>
</reference>
<keyword evidence="2" id="KW-1185">Reference proteome</keyword>
<sequence>MDPELARLNELMRESTVAMNNLLHADMSWQYSPQQELSNSKGDELARLEALVREATHDMDSLRQQSTHWDTEVLMQETSATQNAKAKLDALEESNRQTRD</sequence>
<dbReference type="EMBL" id="JBBPBM010000077">
    <property type="protein sequence ID" value="KAK8511869.1"/>
    <property type="molecule type" value="Genomic_DNA"/>
</dbReference>
<dbReference type="Proteomes" id="UP001472677">
    <property type="component" value="Unassembled WGS sequence"/>
</dbReference>
<evidence type="ECO:0000313" key="1">
    <source>
        <dbReference type="EMBL" id="KAK8511869.1"/>
    </source>
</evidence>
<gene>
    <name evidence="1" type="ORF">V6N12_000907</name>
</gene>
<comment type="caution">
    <text evidence="1">The sequence shown here is derived from an EMBL/GenBank/DDBJ whole genome shotgun (WGS) entry which is preliminary data.</text>
</comment>
<accession>A0ABR2BY68</accession>